<dbReference type="CDD" id="cd00086">
    <property type="entry name" value="homeodomain"/>
    <property type="match status" value="1"/>
</dbReference>
<dbReference type="Proteomes" id="UP001208570">
    <property type="component" value="Unassembled WGS sequence"/>
</dbReference>
<dbReference type="InterPro" id="IPR050394">
    <property type="entry name" value="Homeobox_NK-like"/>
</dbReference>
<dbReference type="SMART" id="SM00389">
    <property type="entry name" value="HOX"/>
    <property type="match status" value="1"/>
</dbReference>
<dbReference type="EMBL" id="JAODUP010001350">
    <property type="protein sequence ID" value="KAK2140449.1"/>
    <property type="molecule type" value="Genomic_DNA"/>
</dbReference>
<feature type="compositionally biased region" description="Polar residues" evidence="9">
    <location>
        <begin position="51"/>
        <end position="63"/>
    </location>
</feature>
<keyword evidence="5 7" id="KW-0371">Homeobox</keyword>
<dbReference type="PROSITE" id="PS00027">
    <property type="entry name" value="HOMEOBOX_1"/>
    <property type="match status" value="1"/>
</dbReference>
<keyword evidence="4 7" id="KW-0238">DNA-binding</keyword>
<evidence type="ECO:0000256" key="8">
    <source>
        <dbReference type="RuleBase" id="RU000682"/>
    </source>
</evidence>
<dbReference type="Pfam" id="PF00046">
    <property type="entry name" value="Homeodomain"/>
    <property type="match status" value="1"/>
</dbReference>
<evidence type="ECO:0000256" key="7">
    <source>
        <dbReference type="PROSITE-ProRule" id="PRU00108"/>
    </source>
</evidence>
<dbReference type="SUPFAM" id="SSF46689">
    <property type="entry name" value="Homeodomain-like"/>
    <property type="match status" value="1"/>
</dbReference>
<protein>
    <recommendedName>
        <fullName evidence="10">Homeobox domain-containing protein</fullName>
    </recommendedName>
</protein>
<dbReference type="InterPro" id="IPR001356">
    <property type="entry name" value="HD"/>
</dbReference>
<keyword evidence="3" id="KW-0217">Developmental protein</keyword>
<comment type="subcellular location">
    <subcellularLocation>
        <location evidence="1 7 8">Nucleus</location>
    </subcellularLocation>
</comment>
<name>A0AAD9ITJ4_9ANNE</name>
<dbReference type="Gene3D" id="1.10.10.60">
    <property type="entry name" value="Homeodomain-like"/>
    <property type="match status" value="1"/>
</dbReference>
<dbReference type="FunFam" id="1.10.10.60:FF:000101">
    <property type="entry name" value="NK2 homeobox 8"/>
    <property type="match status" value="1"/>
</dbReference>
<organism evidence="11 12">
    <name type="scientific">Paralvinella palmiformis</name>
    <dbReference type="NCBI Taxonomy" id="53620"/>
    <lineage>
        <taxon>Eukaryota</taxon>
        <taxon>Metazoa</taxon>
        <taxon>Spiralia</taxon>
        <taxon>Lophotrochozoa</taxon>
        <taxon>Annelida</taxon>
        <taxon>Polychaeta</taxon>
        <taxon>Sedentaria</taxon>
        <taxon>Canalipalpata</taxon>
        <taxon>Terebellida</taxon>
        <taxon>Terebelliformia</taxon>
        <taxon>Alvinellidae</taxon>
        <taxon>Paralvinella</taxon>
    </lineage>
</organism>
<dbReference type="GO" id="GO:0000978">
    <property type="term" value="F:RNA polymerase II cis-regulatory region sequence-specific DNA binding"/>
    <property type="evidence" value="ECO:0007669"/>
    <property type="project" value="TreeGrafter"/>
</dbReference>
<dbReference type="PANTHER" id="PTHR24340:SF82">
    <property type="entry name" value="HOMEOBOX PROTEIN VND"/>
    <property type="match status" value="1"/>
</dbReference>
<evidence type="ECO:0000256" key="6">
    <source>
        <dbReference type="ARBA" id="ARBA00023242"/>
    </source>
</evidence>
<evidence type="ECO:0000256" key="5">
    <source>
        <dbReference type="ARBA" id="ARBA00023155"/>
    </source>
</evidence>
<feature type="compositionally biased region" description="Polar residues" evidence="9">
    <location>
        <begin position="174"/>
        <end position="190"/>
    </location>
</feature>
<comment type="similarity">
    <text evidence="2">Belongs to the NK-2 homeobox family.</text>
</comment>
<comment type="caution">
    <text evidence="11">The sequence shown here is derived from an EMBL/GenBank/DDBJ whole genome shotgun (WGS) entry which is preliminary data.</text>
</comment>
<feature type="compositionally biased region" description="Basic and acidic residues" evidence="9">
    <location>
        <begin position="191"/>
        <end position="211"/>
    </location>
</feature>
<dbReference type="PRINTS" id="PR00024">
    <property type="entry name" value="HOMEOBOX"/>
</dbReference>
<sequence length="452" mass="48144">MNGAKSAGFHVRDLIGLSDNNGETLLGRSSSSLDESSPRRRVASGADIDVSGSSPTLFQGSSMPEITDLSQSMAVMTSSYDHHDNPYARWLSSQDGAMSYYSGFGHFTSTPSVTSHGGLSNGLDLHPYTQPSNAHAHMQLGSGAAQFDVLTSSMTDHVTSANSGGHISLGGVTHSGQDLSRDTPLSVTHSDGSRDDKLKVDGRPDSVKTAEDQSDAESDRDDKDGGASSSTQEGDAAPAKKKKRRVLFSKAQTYELERRFRQQRYLSAPEREHLASILRLSATQVKIWFQNHRYKLKKTRQEKGLDLAPLPSPRRVAVPVLVRDGKPCQPNIKNQDYLPQSSGAPSGDPLANIGATYGTMAPPSGFSAYNTMSTQLCPMSSVQPMSGPGAAMSCMAGPMASSAMNSINMSGGTYSSSTYSTGSGGTMGMNNMAALSSGALSSYNYPLTQRWW</sequence>
<keyword evidence="12" id="KW-1185">Reference proteome</keyword>
<evidence type="ECO:0000256" key="4">
    <source>
        <dbReference type="ARBA" id="ARBA00023125"/>
    </source>
</evidence>
<proteinExistence type="inferred from homology"/>
<dbReference type="PANTHER" id="PTHR24340">
    <property type="entry name" value="HOMEOBOX PROTEIN NKX"/>
    <property type="match status" value="1"/>
</dbReference>
<feature type="region of interest" description="Disordered" evidence="9">
    <location>
        <begin position="161"/>
        <end position="246"/>
    </location>
</feature>
<evidence type="ECO:0000256" key="3">
    <source>
        <dbReference type="ARBA" id="ARBA00022473"/>
    </source>
</evidence>
<dbReference type="InterPro" id="IPR017970">
    <property type="entry name" value="Homeobox_CS"/>
</dbReference>
<evidence type="ECO:0000256" key="1">
    <source>
        <dbReference type="ARBA" id="ARBA00004123"/>
    </source>
</evidence>
<reference evidence="11" key="1">
    <citation type="journal article" date="2023" name="Mol. Biol. Evol.">
        <title>Third-Generation Sequencing Reveals the Adaptive Role of the Epigenome in Three Deep-Sea Polychaetes.</title>
        <authorList>
            <person name="Perez M."/>
            <person name="Aroh O."/>
            <person name="Sun Y."/>
            <person name="Lan Y."/>
            <person name="Juniper S.K."/>
            <person name="Young C.R."/>
            <person name="Angers B."/>
            <person name="Qian P.Y."/>
        </authorList>
    </citation>
    <scope>NUCLEOTIDE SEQUENCE</scope>
    <source>
        <strain evidence="11">P08H-3</strain>
    </source>
</reference>
<accession>A0AAD9ITJ4</accession>
<dbReference type="InterPro" id="IPR020479">
    <property type="entry name" value="HD_metazoa"/>
</dbReference>
<evidence type="ECO:0000313" key="11">
    <source>
        <dbReference type="EMBL" id="KAK2140449.1"/>
    </source>
</evidence>
<dbReference type="InterPro" id="IPR009057">
    <property type="entry name" value="Homeodomain-like_sf"/>
</dbReference>
<evidence type="ECO:0000256" key="2">
    <source>
        <dbReference type="ARBA" id="ARBA00005661"/>
    </source>
</evidence>
<dbReference type="GO" id="GO:0005634">
    <property type="term" value="C:nucleus"/>
    <property type="evidence" value="ECO:0007669"/>
    <property type="project" value="UniProtKB-SubCell"/>
</dbReference>
<feature type="region of interest" description="Disordered" evidence="9">
    <location>
        <begin position="20"/>
        <end position="63"/>
    </location>
</feature>
<keyword evidence="6 7" id="KW-0539">Nucleus</keyword>
<gene>
    <name evidence="11" type="ORF">LSH36_1350g00000</name>
</gene>
<feature type="domain" description="Homeobox" evidence="10">
    <location>
        <begin position="239"/>
        <end position="299"/>
    </location>
</feature>
<dbReference type="GO" id="GO:0000981">
    <property type="term" value="F:DNA-binding transcription factor activity, RNA polymerase II-specific"/>
    <property type="evidence" value="ECO:0007669"/>
    <property type="project" value="InterPro"/>
</dbReference>
<dbReference type="AlphaFoldDB" id="A0AAD9ITJ4"/>
<evidence type="ECO:0000259" key="10">
    <source>
        <dbReference type="PROSITE" id="PS50071"/>
    </source>
</evidence>
<feature type="DNA-binding region" description="Homeobox" evidence="7">
    <location>
        <begin position="241"/>
        <end position="300"/>
    </location>
</feature>
<evidence type="ECO:0000313" key="12">
    <source>
        <dbReference type="Proteomes" id="UP001208570"/>
    </source>
</evidence>
<evidence type="ECO:0000256" key="9">
    <source>
        <dbReference type="SAM" id="MobiDB-lite"/>
    </source>
</evidence>
<dbReference type="PROSITE" id="PS50071">
    <property type="entry name" value="HOMEOBOX_2"/>
    <property type="match status" value="1"/>
</dbReference>
<dbReference type="GO" id="GO:0030154">
    <property type="term" value="P:cell differentiation"/>
    <property type="evidence" value="ECO:0007669"/>
    <property type="project" value="TreeGrafter"/>
</dbReference>